<evidence type="ECO:0000256" key="8">
    <source>
        <dbReference type="RuleBase" id="RU365103"/>
    </source>
</evidence>
<dbReference type="GO" id="GO:0005886">
    <property type="term" value="C:plasma membrane"/>
    <property type="evidence" value="ECO:0007669"/>
    <property type="project" value="UniProtKB-SubCell"/>
</dbReference>
<dbReference type="Proteomes" id="UP000267844">
    <property type="component" value="Unassembled WGS sequence"/>
</dbReference>
<keyword evidence="8" id="KW-0448">Lipopolysaccharide biosynthesis</keyword>
<comment type="catalytic activity">
    <reaction evidence="6 8">
        <text>lipid IVA (E. coli) + CMP-3-deoxy-beta-D-manno-octulosonate = alpha-Kdo-(2-&gt;6)-lipid IVA (E. coli) + CMP + H(+)</text>
        <dbReference type="Rhea" id="RHEA:28066"/>
        <dbReference type="ChEBI" id="CHEBI:15378"/>
        <dbReference type="ChEBI" id="CHEBI:58603"/>
        <dbReference type="ChEBI" id="CHEBI:60364"/>
        <dbReference type="ChEBI" id="CHEBI:60377"/>
        <dbReference type="ChEBI" id="CHEBI:85987"/>
        <dbReference type="EC" id="2.4.99.12"/>
    </reaction>
</comment>
<organism evidence="10 11">
    <name type="scientific">Empedobacter falsenii</name>
    <dbReference type="NCBI Taxonomy" id="343874"/>
    <lineage>
        <taxon>Bacteria</taxon>
        <taxon>Pseudomonadati</taxon>
        <taxon>Bacteroidota</taxon>
        <taxon>Flavobacteriia</taxon>
        <taxon>Flavobacteriales</taxon>
        <taxon>Weeksellaceae</taxon>
        <taxon>Empedobacter</taxon>
    </lineage>
</organism>
<gene>
    <name evidence="10" type="ORF">EGI89_00060</name>
</gene>
<evidence type="ECO:0000256" key="4">
    <source>
        <dbReference type="ARBA" id="ARBA00022679"/>
    </source>
</evidence>
<evidence type="ECO:0000256" key="1">
    <source>
        <dbReference type="ARBA" id="ARBA00004713"/>
    </source>
</evidence>
<dbReference type="PANTHER" id="PTHR42755">
    <property type="entry name" value="3-DEOXY-MANNO-OCTULOSONATE CYTIDYLYLTRANSFERASE"/>
    <property type="match status" value="1"/>
</dbReference>
<dbReference type="InterPro" id="IPR038107">
    <property type="entry name" value="Glycos_transf_N_sf"/>
</dbReference>
<dbReference type="AlphaFoldDB" id="A0A3R8UEZ7"/>
<evidence type="ECO:0000256" key="5">
    <source>
        <dbReference type="ARBA" id="ARBA00031445"/>
    </source>
</evidence>
<dbReference type="SUPFAM" id="SSF53756">
    <property type="entry name" value="UDP-Glycosyltransferase/glycogen phosphorylase"/>
    <property type="match status" value="1"/>
</dbReference>
<name>A0A3R8UEZ7_9FLAO</name>
<feature type="active site" description="Proton acceptor" evidence="7">
    <location>
        <position position="60"/>
    </location>
</feature>
<dbReference type="InterPro" id="IPR007507">
    <property type="entry name" value="Glycos_transf_N"/>
</dbReference>
<evidence type="ECO:0000256" key="7">
    <source>
        <dbReference type="PIRSR" id="PIRSR639901-1"/>
    </source>
</evidence>
<dbReference type="Pfam" id="PF04413">
    <property type="entry name" value="Glycos_transf_N"/>
    <property type="match status" value="1"/>
</dbReference>
<dbReference type="Gene3D" id="3.40.50.11720">
    <property type="entry name" value="3-Deoxy-D-manno-octulosonic-acid transferase, N-terminal domain"/>
    <property type="match status" value="1"/>
</dbReference>
<keyword evidence="4 8" id="KW-0808">Transferase</keyword>
<accession>A0A3R8UEZ7</accession>
<comment type="caution">
    <text evidence="10">The sequence shown here is derived from an EMBL/GenBank/DDBJ whole genome shotgun (WGS) entry which is preliminary data.</text>
</comment>
<evidence type="ECO:0000313" key="11">
    <source>
        <dbReference type="Proteomes" id="UP000267844"/>
    </source>
</evidence>
<evidence type="ECO:0000259" key="9">
    <source>
        <dbReference type="Pfam" id="PF04413"/>
    </source>
</evidence>
<sequence>MQGFYNTSIKAYGMALKLASNFNEKAKLWVDGRKNWEEKIASKISETDKVLWVHCSSLGEFEQGRPVIEALKENYPTHKIAVSFFSPSGYEIRKNYQGADVIFYLPLDTKSNAEKLIKVLHPEILILVKYEYWFNLIIELHQQNIPTIVVSSIFRESQNFFKKDGNNWFAKKLSLINHFFVQNQKSKDLLDSINITQNTIAGDTRFDRVKQIIHQDNELDFMNDFKQNSKLIVVGSSWPKDEELFVNLINQKLNNDWKIVFAPHNLNDAEINSFQNKINQKAVKFSDLEKTSKQELIDSKIFILNTIGILSKVYSYADITYIGGGFGAGIHNTLEAVTFGNPVVFGPKYKKFQEAVDLIEVGGGFSIANRHEFDTIMNRLMNDENFRKESGKKARDFVQNSPNATKIILEYLDDICKS</sequence>
<evidence type="ECO:0000313" key="10">
    <source>
        <dbReference type="EMBL" id="RRT94452.1"/>
    </source>
</evidence>
<dbReference type="InterPro" id="IPR039901">
    <property type="entry name" value="Kdotransferase"/>
</dbReference>
<comment type="subcellular location">
    <subcellularLocation>
        <location evidence="8">Cell membrane</location>
    </subcellularLocation>
</comment>
<dbReference type="RefSeq" id="WP_125348629.1">
    <property type="nucleotide sequence ID" value="NZ_JAOPGM010000001.1"/>
</dbReference>
<comment type="function">
    <text evidence="8">Involved in lipopolysaccharide (LPS) biosynthesis. Catalyzes the transfer of 3-deoxy-D-manno-octulosonate (Kdo) residue(s) from CMP-Kdo to lipid IV(A), the tetraacyldisaccharide-1,4'-bisphosphate precursor of lipid A.</text>
</comment>
<dbReference type="EC" id="2.4.99.12" evidence="2 8"/>
<feature type="domain" description="3-deoxy-D-manno-octulosonic-acid transferase N-terminal" evidence="9">
    <location>
        <begin position="35"/>
        <end position="207"/>
    </location>
</feature>
<keyword evidence="8" id="KW-1003">Cell membrane</keyword>
<dbReference type="Gene3D" id="3.40.50.2000">
    <property type="entry name" value="Glycogen Phosphorylase B"/>
    <property type="match status" value="1"/>
</dbReference>
<dbReference type="EMBL" id="RHPO01000001">
    <property type="protein sequence ID" value="RRT94452.1"/>
    <property type="molecule type" value="Genomic_DNA"/>
</dbReference>
<evidence type="ECO:0000256" key="3">
    <source>
        <dbReference type="ARBA" id="ARBA00019077"/>
    </source>
</evidence>
<comment type="similarity">
    <text evidence="8">Belongs to the glycosyltransferase group 1 family.</text>
</comment>
<comment type="pathway">
    <text evidence="1 8">Bacterial outer membrane biogenesis; LPS core biosynthesis.</text>
</comment>
<dbReference type="GO" id="GO:0009244">
    <property type="term" value="P:lipopolysaccharide core region biosynthetic process"/>
    <property type="evidence" value="ECO:0007669"/>
    <property type="project" value="UniProtKB-UniRule"/>
</dbReference>
<dbReference type="PANTHER" id="PTHR42755:SF1">
    <property type="entry name" value="3-DEOXY-D-MANNO-OCTULOSONIC ACID TRANSFERASE, MITOCHONDRIAL-RELATED"/>
    <property type="match status" value="1"/>
</dbReference>
<dbReference type="GO" id="GO:0009245">
    <property type="term" value="P:lipid A biosynthetic process"/>
    <property type="evidence" value="ECO:0007669"/>
    <property type="project" value="TreeGrafter"/>
</dbReference>
<evidence type="ECO:0000256" key="2">
    <source>
        <dbReference type="ARBA" id="ARBA00012621"/>
    </source>
</evidence>
<keyword evidence="8" id="KW-0472">Membrane</keyword>
<dbReference type="UniPathway" id="UPA00958"/>
<proteinExistence type="inferred from homology"/>
<reference evidence="10 11" key="1">
    <citation type="submission" date="2018-10" db="EMBL/GenBank/DDBJ databases">
        <title>Transmission dynamics of multidrug resistant bacteria on intensive care unit surfaces.</title>
        <authorList>
            <person name="D'Souza A.W."/>
            <person name="Potter R.F."/>
            <person name="Wallace M."/>
            <person name="Shupe A."/>
            <person name="Patel S."/>
            <person name="Sun S."/>
            <person name="Gul D."/>
            <person name="Kwon J.H."/>
            <person name="Andleeb S."/>
            <person name="Burnham C.-A.D."/>
            <person name="Dantas G."/>
        </authorList>
    </citation>
    <scope>NUCLEOTIDE SEQUENCE [LARGE SCALE GENOMIC DNA]</scope>
    <source>
        <strain evidence="10 11">WF_348</strain>
    </source>
</reference>
<evidence type="ECO:0000256" key="6">
    <source>
        <dbReference type="ARBA" id="ARBA00049183"/>
    </source>
</evidence>
<protein>
    <recommendedName>
        <fullName evidence="3 8">3-deoxy-D-manno-octulosonic acid transferase</fullName>
        <shortName evidence="8">Kdo transferase</shortName>
        <ecNumber evidence="2 8">2.4.99.12</ecNumber>
    </recommendedName>
    <alternativeName>
        <fullName evidence="5 8">Lipid IV(A) 3-deoxy-D-manno-octulosonic acid transferase</fullName>
    </alternativeName>
</protein>
<dbReference type="GO" id="GO:0043842">
    <property type="term" value="F:Kdo transferase activity"/>
    <property type="evidence" value="ECO:0007669"/>
    <property type="project" value="UniProtKB-EC"/>
</dbReference>